<gene>
    <name evidence="2" type="ORF">H9655_08635</name>
</gene>
<dbReference type="Proteomes" id="UP000657931">
    <property type="component" value="Unassembled WGS sequence"/>
</dbReference>
<proteinExistence type="predicted"/>
<sequence length="125" mass="14950">MKEEQYILLREYCSVLNTLEESFTYIVDSFTDLDKDDGDELLFEVIDSFPQIKAVNEQLLHLFKENSEMVHIMHVFEKVQEQADRLEQTIGNAPEKQEILREQFFPLFAAWHRMIDYELQPYLIS</sequence>
<comment type="caution">
    <text evidence="2">The sequence shown here is derived from an EMBL/GenBank/DDBJ whole genome shotgun (WGS) entry which is preliminary data.</text>
</comment>
<name>A0ABR8QNJ6_9BACI</name>
<evidence type="ECO:0000313" key="2">
    <source>
        <dbReference type="EMBL" id="MBD7937096.1"/>
    </source>
</evidence>
<dbReference type="Pfam" id="PF26154">
    <property type="entry name" value="DUF8042"/>
    <property type="match status" value="1"/>
</dbReference>
<dbReference type="InterPro" id="IPR058355">
    <property type="entry name" value="DUF8042"/>
</dbReference>
<feature type="domain" description="DUF8042" evidence="1">
    <location>
        <begin position="2"/>
        <end position="121"/>
    </location>
</feature>
<organism evidence="2 3">
    <name type="scientific">Cytobacillus stercorigallinarum</name>
    <dbReference type="NCBI Taxonomy" id="2762240"/>
    <lineage>
        <taxon>Bacteria</taxon>
        <taxon>Bacillati</taxon>
        <taxon>Bacillota</taxon>
        <taxon>Bacilli</taxon>
        <taxon>Bacillales</taxon>
        <taxon>Bacillaceae</taxon>
        <taxon>Cytobacillus</taxon>
    </lineage>
</organism>
<protein>
    <recommendedName>
        <fullName evidence="1">DUF8042 domain-containing protein</fullName>
    </recommendedName>
</protein>
<reference evidence="2 3" key="1">
    <citation type="submission" date="2020-08" db="EMBL/GenBank/DDBJ databases">
        <title>A Genomic Blueprint of the Chicken Gut Microbiome.</title>
        <authorList>
            <person name="Gilroy R."/>
            <person name="Ravi A."/>
            <person name="Getino M."/>
            <person name="Pursley I."/>
            <person name="Horton D.L."/>
            <person name="Alikhan N.-F."/>
            <person name="Baker D."/>
            <person name="Gharbi K."/>
            <person name="Hall N."/>
            <person name="Watson M."/>
            <person name="Adriaenssens E.M."/>
            <person name="Foster-Nyarko E."/>
            <person name="Jarju S."/>
            <person name="Secka A."/>
            <person name="Antonio M."/>
            <person name="Oren A."/>
            <person name="Chaudhuri R."/>
            <person name="La Ragione R.M."/>
            <person name="Hildebrand F."/>
            <person name="Pallen M.J."/>
        </authorList>
    </citation>
    <scope>NUCLEOTIDE SEQUENCE [LARGE SCALE GENOMIC DNA]</scope>
    <source>
        <strain evidence="2 3">Sa5YUA1</strain>
    </source>
</reference>
<accession>A0ABR8QNJ6</accession>
<dbReference type="EMBL" id="JACSQT010000003">
    <property type="protein sequence ID" value="MBD7937096.1"/>
    <property type="molecule type" value="Genomic_DNA"/>
</dbReference>
<keyword evidence="3" id="KW-1185">Reference proteome</keyword>
<evidence type="ECO:0000313" key="3">
    <source>
        <dbReference type="Proteomes" id="UP000657931"/>
    </source>
</evidence>
<evidence type="ECO:0000259" key="1">
    <source>
        <dbReference type="Pfam" id="PF26154"/>
    </source>
</evidence>